<dbReference type="GO" id="GO:0044205">
    <property type="term" value="P:'de novo' UMP biosynthetic process"/>
    <property type="evidence" value="ECO:0007669"/>
    <property type="project" value="UniProtKB-UniRule"/>
</dbReference>
<evidence type="ECO:0000256" key="9">
    <source>
        <dbReference type="ARBA" id="ARBA00048816"/>
    </source>
</evidence>
<evidence type="ECO:0000256" key="10">
    <source>
        <dbReference type="ARBA" id="ARBA00049285"/>
    </source>
</evidence>
<evidence type="ECO:0000256" key="3">
    <source>
        <dbReference type="ARBA" id="ARBA00007800"/>
    </source>
</evidence>
<comment type="pathway">
    <text evidence="1 11">Pyrimidine metabolism; UMP biosynthesis via de novo pathway; (S)-dihydroorotate from bicarbonate: step 1/3.</text>
</comment>
<organism evidence="13 14">
    <name type="scientific">Prochlorococcus marinus str. GP2</name>
    <dbReference type="NCBI Taxonomy" id="59925"/>
    <lineage>
        <taxon>Bacteria</taxon>
        <taxon>Bacillati</taxon>
        <taxon>Cyanobacteriota</taxon>
        <taxon>Cyanophyceae</taxon>
        <taxon>Synechococcales</taxon>
        <taxon>Prochlorococcaceae</taxon>
        <taxon>Prochlorococcus</taxon>
    </lineage>
</organism>
<comment type="subunit">
    <text evidence="11">Composed of two chains; the small (or glutamine) chain promotes the hydrolysis of glutamine to ammonia, which is used by the large (or ammonia) chain to synthesize carbamoyl phosphate. Tetramer of heterodimers (alpha,beta)4.</text>
</comment>
<dbReference type="PANTHER" id="PTHR43418:SF7">
    <property type="entry name" value="CARBAMOYL-PHOSPHATE SYNTHASE SMALL CHAIN"/>
    <property type="match status" value="1"/>
</dbReference>
<dbReference type="InterPro" id="IPR035686">
    <property type="entry name" value="CPSase_GATase1"/>
</dbReference>
<dbReference type="eggNOG" id="COG0505">
    <property type="taxonomic scope" value="Bacteria"/>
</dbReference>
<dbReference type="InterPro" id="IPR036480">
    <property type="entry name" value="CarbP_synth_ssu_N_sf"/>
</dbReference>
<dbReference type="PRINTS" id="PR00096">
    <property type="entry name" value="GATASE"/>
</dbReference>
<keyword evidence="7 11" id="KW-0315">Glutamine amidotransferase</keyword>
<evidence type="ECO:0000256" key="7">
    <source>
        <dbReference type="ARBA" id="ARBA00022962"/>
    </source>
</evidence>
<dbReference type="EC" id="6.3.5.5" evidence="11"/>
<evidence type="ECO:0000256" key="6">
    <source>
        <dbReference type="ARBA" id="ARBA00022840"/>
    </source>
</evidence>
<feature type="binding site" evidence="11">
    <location>
        <position position="311"/>
    </location>
    <ligand>
        <name>L-glutamine</name>
        <dbReference type="ChEBI" id="CHEBI:58359"/>
    </ligand>
</feature>
<dbReference type="PRINTS" id="PR00097">
    <property type="entry name" value="ANTSNTHASEII"/>
</dbReference>
<comment type="similarity">
    <text evidence="3 11">Belongs to the CarA family.</text>
</comment>
<feature type="domain" description="Carbamoyl-phosphate synthase small subunit N-terminal" evidence="12">
    <location>
        <begin position="7"/>
        <end position="136"/>
    </location>
</feature>
<dbReference type="Pfam" id="PF00117">
    <property type="entry name" value="GATase"/>
    <property type="match status" value="1"/>
</dbReference>
<dbReference type="InterPro" id="IPR002474">
    <property type="entry name" value="CarbamoylP_synth_ssu_N"/>
</dbReference>
<dbReference type="OrthoDB" id="9804328at2"/>
<evidence type="ECO:0000256" key="8">
    <source>
        <dbReference type="ARBA" id="ARBA00022975"/>
    </source>
</evidence>
<dbReference type="AlphaFoldDB" id="A0A0A1ZE38"/>
<feature type="active site" evidence="11">
    <location>
        <position position="356"/>
    </location>
</feature>
<dbReference type="GO" id="GO:0006207">
    <property type="term" value="P:'de novo' pyrimidine nucleobase biosynthetic process"/>
    <property type="evidence" value="ECO:0007669"/>
    <property type="project" value="InterPro"/>
</dbReference>
<dbReference type="PANTHER" id="PTHR43418">
    <property type="entry name" value="MULTIFUNCTIONAL TRYPTOPHAN BIOSYNTHESIS PROTEIN-RELATED"/>
    <property type="match status" value="1"/>
</dbReference>
<comment type="caution">
    <text evidence="13">The sequence shown here is derived from an EMBL/GenBank/DDBJ whole genome shotgun (WGS) entry which is preliminary data.</text>
</comment>
<evidence type="ECO:0000256" key="1">
    <source>
        <dbReference type="ARBA" id="ARBA00004812"/>
    </source>
</evidence>
<dbReference type="SUPFAM" id="SSF52021">
    <property type="entry name" value="Carbamoyl phosphate synthetase, small subunit N-terminal domain"/>
    <property type="match status" value="1"/>
</dbReference>
<dbReference type="SUPFAM" id="SSF52317">
    <property type="entry name" value="Class I glutamine amidotransferase-like"/>
    <property type="match status" value="1"/>
</dbReference>
<gene>
    <name evidence="11" type="primary">carA</name>
    <name evidence="13" type="ORF">EU91_0881</name>
</gene>
<dbReference type="EMBL" id="JNAH01000004">
    <property type="protein sequence ID" value="KGF87847.1"/>
    <property type="molecule type" value="Genomic_DNA"/>
</dbReference>
<feature type="binding site" evidence="11">
    <location>
        <position position="314"/>
    </location>
    <ligand>
        <name>L-glutamine</name>
        <dbReference type="ChEBI" id="CHEBI:58359"/>
    </ligand>
</feature>
<dbReference type="InterPro" id="IPR006274">
    <property type="entry name" value="CarbamoylP_synth_ssu"/>
</dbReference>
<protein>
    <recommendedName>
        <fullName evidence="11">Carbamoyl phosphate synthase small chain</fullName>
        <ecNumber evidence="11">6.3.5.5</ecNumber>
    </recommendedName>
    <alternativeName>
        <fullName evidence="11">Carbamoyl phosphate synthetase glutamine chain</fullName>
    </alternativeName>
</protein>
<feature type="active site" description="Nucleophile" evidence="11">
    <location>
        <position position="271"/>
    </location>
</feature>
<proteinExistence type="inferred from homology"/>
<name>A0A0A1ZE38_PROMR</name>
<accession>A0A0A1ZE38</accession>
<evidence type="ECO:0000256" key="11">
    <source>
        <dbReference type="HAMAP-Rule" id="MF_01209"/>
    </source>
</evidence>
<keyword evidence="11" id="KW-0055">Arginine biosynthesis</keyword>
<evidence type="ECO:0000256" key="2">
    <source>
        <dbReference type="ARBA" id="ARBA00005077"/>
    </source>
</evidence>
<dbReference type="FunFam" id="3.50.30.20:FF:000001">
    <property type="entry name" value="Carbamoyl-phosphate synthase small chain"/>
    <property type="match status" value="1"/>
</dbReference>
<dbReference type="GO" id="GO:0006541">
    <property type="term" value="P:glutamine metabolic process"/>
    <property type="evidence" value="ECO:0007669"/>
    <property type="project" value="InterPro"/>
</dbReference>
<evidence type="ECO:0000313" key="13">
    <source>
        <dbReference type="EMBL" id="KGF87847.1"/>
    </source>
</evidence>
<evidence type="ECO:0000256" key="4">
    <source>
        <dbReference type="ARBA" id="ARBA00022598"/>
    </source>
</evidence>
<keyword evidence="8 11" id="KW-0665">Pyrimidine biosynthesis</keyword>
<keyword evidence="4 11" id="KW-0436">Ligase</keyword>
<dbReference type="PROSITE" id="PS51273">
    <property type="entry name" value="GATASE_TYPE_1"/>
    <property type="match status" value="1"/>
</dbReference>
<feature type="binding site" evidence="11">
    <location>
        <position position="242"/>
    </location>
    <ligand>
        <name>L-glutamine</name>
        <dbReference type="ChEBI" id="CHEBI:58359"/>
    </ligand>
</feature>
<feature type="binding site" evidence="11">
    <location>
        <position position="244"/>
    </location>
    <ligand>
        <name>L-glutamine</name>
        <dbReference type="ChEBI" id="CHEBI:58359"/>
    </ligand>
</feature>
<dbReference type="GO" id="GO:0004359">
    <property type="term" value="F:glutaminase activity"/>
    <property type="evidence" value="ECO:0007669"/>
    <property type="project" value="RHEA"/>
</dbReference>
<feature type="binding site" evidence="11">
    <location>
        <position position="51"/>
    </location>
    <ligand>
        <name>L-glutamine</name>
        <dbReference type="ChEBI" id="CHEBI:58359"/>
    </ligand>
</feature>
<dbReference type="Gene3D" id="3.50.30.20">
    <property type="entry name" value="Carbamoyl-phosphate synthase small subunit, N-terminal domain"/>
    <property type="match status" value="1"/>
</dbReference>
<dbReference type="PRINTS" id="PR00099">
    <property type="entry name" value="CPSGATASE"/>
</dbReference>
<feature type="binding site" evidence="11">
    <location>
        <position position="313"/>
    </location>
    <ligand>
        <name>L-glutamine</name>
        <dbReference type="ChEBI" id="CHEBI:58359"/>
    </ligand>
</feature>
<keyword evidence="5 11" id="KW-0547">Nucleotide-binding</keyword>
<dbReference type="GO" id="GO:0004088">
    <property type="term" value="F:carbamoyl-phosphate synthase (glutamine-hydrolyzing) activity"/>
    <property type="evidence" value="ECO:0007669"/>
    <property type="project" value="UniProtKB-UniRule"/>
</dbReference>
<keyword evidence="11" id="KW-0028">Amino-acid biosynthesis</keyword>
<dbReference type="Gene3D" id="3.40.50.880">
    <property type="match status" value="1"/>
</dbReference>
<evidence type="ECO:0000256" key="5">
    <source>
        <dbReference type="ARBA" id="ARBA00022741"/>
    </source>
</evidence>
<dbReference type="UniPathway" id="UPA00070">
    <property type="reaction ID" value="UER00115"/>
</dbReference>
<feature type="region of interest" description="CPSase" evidence="11">
    <location>
        <begin position="1"/>
        <end position="193"/>
    </location>
</feature>
<dbReference type="UniPathway" id="UPA00068">
    <property type="reaction ID" value="UER00171"/>
</dbReference>
<dbReference type="Proteomes" id="UP000030598">
    <property type="component" value="Unassembled WGS sequence"/>
</dbReference>
<feature type="binding site" evidence="11">
    <location>
        <position position="272"/>
    </location>
    <ligand>
        <name>L-glutamine</name>
        <dbReference type="ChEBI" id="CHEBI:58359"/>
    </ligand>
</feature>
<comment type="pathway">
    <text evidence="2 11">Amino-acid biosynthesis; L-arginine biosynthesis; carbamoyl phosphate from bicarbonate: step 1/1.</text>
</comment>
<dbReference type="InterPro" id="IPR050472">
    <property type="entry name" value="Anth_synth/Amidotransfase"/>
</dbReference>
<dbReference type="InterPro" id="IPR029062">
    <property type="entry name" value="Class_I_gatase-like"/>
</dbReference>
<feature type="active site" evidence="11">
    <location>
        <position position="354"/>
    </location>
</feature>
<dbReference type="GO" id="GO:0006526">
    <property type="term" value="P:L-arginine biosynthetic process"/>
    <property type="evidence" value="ECO:0007669"/>
    <property type="project" value="UniProtKB-UniRule"/>
</dbReference>
<evidence type="ECO:0000259" key="12">
    <source>
        <dbReference type="SMART" id="SM01097"/>
    </source>
</evidence>
<dbReference type="InterPro" id="IPR017926">
    <property type="entry name" value="GATASE"/>
</dbReference>
<dbReference type="CDD" id="cd01744">
    <property type="entry name" value="GATase1_CPSase"/>
    <property type="match status" value="1"/>
</dbReference>
<comment type="catalytic activity">
    <reaction evidence="10 11">
        <text>L-glutamine + H2O = L-glutamate + NH4(+)</text>
        <dbReference type="Rhea" id="RHEA:15889"/>
        <dbReference type="ChEBI" id="CHEBI:15377"/>
        <dbReference type="ChEBI" id="CHEBI:28938"/>
        <dbReference type="ChEBI" id="CHEBI:29985"/>
        <dbReference type="ChEBI" id="CHEBI:58359"/>
    </reaction>
</comment>
<dbReference type="STRING" id="59925.EU91_0881"/>
<keyword evidence="6 11" id="KW-0067">ATP-binding</keyword>
<dbReference type="Pfam" id="PF00988">
    <property type="entry name" value="CPSase_sm_chain"/>
    <property type="match status" value="1"/>
</dbReference>
<dbReference type="NCBIfam" id="TIGR01368">
    <property type="entry name" value="CPSaseIIsmall"/>
    <property type="match status" value="1"/>
</dbReference>
<dbReference type="HAMAP" id="MF_01209">
    <property type="entry name" value="CPSase_S_chain"/>
    <property type="match status" value="1"/>
</dbReference>
<comment type="catalytic activity">
    <reaction evidence="9 11">
        <text>hydrogencarbonate + L-glutamine + 2 ATP + H2O = carbamoyl phosphate + L-glutamate + 2 ADP + phosphate + 2 H(+)</text>
        <dbReference type="Rhea" id="RHEA:18633"/>
        <dbReference type="ChEBI" id="CHEBI:15377"/>
        <dbReference type="ChEBI" id="CHEBI:15378"/>
        <dbReference type="ChEBI" id="CHEBI:17544"/>
        <dbReference type="ChEBI" id="CHEBI:29985"/>
        <dbReference type="ChEBI" id="CHEBI:30616"/>
        <dbReference type="ChEBI" id="CHEBI:43474"/>
        <dbReference type="ChEBI" id="CHEBI:58228"/>
        <dbReference type="ChEBI" id="CHEBI:58359"/>
        <dbReference type="ChEBI" id="CHEBI:456216"/>
        <dbReference type="EC" id="6.3.5.5"/>
    </reaction>
</comment>
<evidence type="ECO:0000313" key="14">
    <source>
        <dbReference type="Proteomes" id="UP000030598"/>
    </source>
</evidence>
<dbReference type="GO" id="GO:0005524">
    <property type="term" value="F:ATP binding"/>
    <property type="evidence" value="ECO:0007669"/>
    <property type="project" value="UniProtKB-UniRule"/>
</dbReference>
<sequence>MINTYKKNAKLVLSNGIIFPGYSFGAPGSAVGEIVFNTGMTGYQEVITDPSYYGQILTFTYPEIGNTGINHEDSESSINVRGIIVRNYSTNNSNWRSQKNFNQWLVEKNIVGLYGIDTRALVKILRSNGSMNGVITSEDKTLDSCLKIICETPKMEGSNLSKIVSTSQQYFWQNTTETDFDVRKKYSDKTNKLKVVAIDFGIKKSILNRLVSHGCEILVLPSRSSLSEVLSNKPDGIFFSNGPGDPSSVTEGIDLAKSLIEYGEIPMFGICLGHQIFGLALGGSTYKLPFGHRGLNHPCGQNNQIEITSQNHGFAIDPNSLPKDIVKITHYNLNDTTVAGLEVINKPIFSVQYHPEAGPGPHDSDYLFKKFVSQMLDRC</sequence>
<reference evidence="14" key="1">
    <citation type="journal article" date="2014" name="Sci. Data">
        <title>Genomes of diverse isolates of the marine cyanobacterium Prochlorococcus.</title>
        <authorList>
            <person name="Biller S."/>
            <person name="Berube P."/>
            <person name="Thompson J."/>
            <person name="Kelly L."/>
            <person name="Roggensack S."/>
            <person name="Awad L."/>
            <person name="Roache-Johnson K."/>
            <person name="Ding H."/>
            <person name="Giovannoni S.J."/>
            <person name="Moore L.R."/>
            <person name="Chisholm S.W."/>
        </authorList>
    </citation>
    <scope>NUCLEOTIDE SEQUENCE [LARGE SCALE GENOMIC DNA]</scope>
    <source>
        <strain evidence="14">GP2</strain>
    </source>
</reference>
<feature type="binding site" evidence="11">
    <location>
        <position position="275"/>
    </location>
    <ligand>
        <name>L-glutamine</name>
        <dbReference type="ChEBI" id="CHEBI:58359"/>
    </ligand>
</feature>
<dbReference type="RefSeq" id="WP_032524380.1">
    <property type="nucleotide sequence ID" value="NZ_CP138934.1"/>
</dbReference>
<comment type="function">
    <text evidence="11">Small subunit of the glutamine-dependent carbamoyl phosphate synthetase (CPSase). CPSase catalyzes the formation of carbamoyl phosphate from the ammonia moiety of glutamine, carbonate, and phosphate donated by ATP, constituting the first step of 2 biosynthetic pathways, one leading to arginine and/or urea and the other to pyrimidine nucleotides. The small subunit (glutamine amidotransferase) binds and cleaves glutamine to supply the large subunit with the substrate ammonia.</text>
</comment>
<dbReference type="SMART" id="SM01097">
    <property type="entry name" value="CPSase_sm_chain"/>
    <property type="match status" value="1"/>
</dbReference>
<dbReference type="NCBIfam" id="NF009475">
    <property type="entry name" value="PRK12838.1"/>
    <property type="match status" value="1"/>
</dbReference>